<dbReference type="SUPFAM" id="SSF53335">
    <property type="entry name" value="S-adenosyl-L-methionine-dependent methyltransferases"/>
    <property type="match status" value="1"/>
</dbReference>
<dbReference type="InterPro" id="IPR029063">
    <property type="entry name" value="SAM-dependent_MTases_sf"/>
</dbReference>
<dbReference type="KEGG" id="hyj:FHG12_12105"/>
<dbReference type="AlphaFoldDB" id="A0A5B8A112"/>
<dbReference type="GO" id="GO:0008168">
    <property type="term" value="F:methyltransferase activity"/>
    <property type="evidence" value="ECO:0007669"/>
    <property type="project" value="UniProtKB-KW"/>
</dbReference>
<proteinExistence type="predicted"/>
<dbReference type="InterPro" id="IPR041698">
    <property type="entry name" value="Methyltransf_25"/>
</dbReference>
<dbReference type="EMBL" id="CP040896">
    <property type="protein sequence ID" value="QDA60799.1"/>
    <property type="molecule type" value="Genomic_DNA"/>
</dbReference>
<keyword evidence="5" id="KW-1185">Reference proteome</keyword>
<dbReference type="OrthoDB" id="9804312at2"/>
<dbReference type="PANTHER" id="PTHR43861">
    <property type="entry name" value="TRANS-ACONITATE 2-METHYLTRANSFERASE-RELATED"/>
    <property type="match status" value="1"/>
</dbReference>
<keyword evidence="4" id="KW-0489">Methyltransferase</keyword>
<evidence type="ECO:0000313" key="4">
    <source>
        <dbReference type="EMBL" id="QDA60799.1"/>
    </source>
</evidence>
<evidence type="ECO:0000256" key="2">
    <source>
        <dbReference type="SAM" id="SignalP"/>
    </source>
</evidence>
<accession>A0A5B8A112</accession>
<dbReference type="CDD" id="cd02440">
    <property type="entry name" value="AdoMet_MTases"/>
    <property type="match status" value="1"/>
</dbReference>
<dbReference type="GO" id="GO:0032259">
    <property type="term" value="P:methylation"/>
    <property type="evidence" value="ECO:0007669"/>
    <property type="project" value="UniProtKB-KW"/>
</dbReference>
<sequence length="237" mass="26139">MAFDEFLHLASSFTTMKAFVISLVLLLEVSGSAAAQQPTPQQQTELERQRWNKVLTGKQPGYVFNQQPNALLAESIKGRTPGAALDVGMGQGRNAIYLATQGWDVTGIDIADQAVALAQEKAKQAHVTIHTALQSDADYDFGTNRWDLVAFIYAGGRQYVEKVRQSLRPGGIVVIEGFHRDATQGRRIGEDVVFDTDELKKLYAAAGFKILRYEEPEGIGDFGMQRVRLVKLVAQKP</sequence>
<keyword evidence="1 4" id="KW-0808">Transferase</keyword>
<reference evidence="4 5" key="1">
    <citation type="submission" date="2019-06" db="EMBL/GenBank/DDBJ databases">
        <authorList>
            <person name="Srinivasan S."/>
        </authorList>
    </citation>
    <scope>NUCLEOTIDE SEQUENCE [LARGE SCALE GENOMIC DNA]</scope>
    <source>
        <strain evidence="4 5">17J68-5</strain>
    </source>
</reference>
<name>A0A5B8A112_9BACT</name>
<feature type="domain" description="Methyltransferase" evidence="3">
    <location>
        <begin position="85"/>
        <end position="171"/>
    </location>
</feature>
<protein>
    <submittedName>
        <fullName evidence="4">Class I SAM-dependent methyltransferase</fullName>
    </submittedName>
</protein>
<dbReference type="Gene3D" id="3.40.50.150">
    <property type="entry name" value="Vaccinia Virus protein VP39"/>
    <property type="match status" value="1"/>
</dbReference>
<feature type="signal peptide" evidence="2">
    <location>
        <begin position="1"/>
        <end position="35"/>
    </location>
</feature>
<evidence type="ECO:0000313" key="5">
    <source>
        <dbReference type="Proteomes" id="UP000305398"/>
    </source>
</evidence>
<evidence type="ECO:0000256" key="1">
    <source>
        <dbReference type="ARBA" id="ARBA00022679"/>
    </source>
</evidence>
<dbReference type="Proteomes" id="UP000305398">
    <property type="component" value="Chromosome"/>
</dbReference>
<evidence type="ECO:0000259" key="3">
    <source>
        <dbReference type="Pfam" id="PF13649"/>
    </source>
</evidence>
<dbReference type="PANTHER" id="PTHR43861:SF3">
    <property type="entry name" value="PUTATIVE (AFU_ORTHOLOGUE AFUA_2G14390)-RELATED"/>
    <property type="match status" value="1"/>
</dbReference>
<dbReference type="Pfam" id="PF13649">
    <property type="entry name" value="Methyltransf_25"/>
    <property type="match status" value="1"/>
</dbReference>
<gene>
    <name evidence="4" type="ORF">FHG12_12105</name>
</gene>
<keyword evidence="2" id="KW-0732">Signal</keyword>
<organism evidence="4 5">
    <name type="scientific">Hymenobacter jejuensis</name>
    <dbReference type="NCBI Taxonomy" id="2502781"/>
    <lineage>
        <taxon>Bacteria</taxon>
        <taxon>Pseudomonadati</taxon>
        <taxon>Bacteroidota</taxon>
        <taxon>Cytophagia</taxon>
        <taxon>Cytophagales</taxon>
        <taxon>Hymenobacteraceae</taxon>
        <taxon>Hymenobacter</taxon>
    </lineage>
</organism>
<feature type="chain" id="PRO_5022982593" evidence="2">
    <location>
        <begin position="36"/>
        <end position="237"/>
    </location>
</feature>